<dbReference type="EMBL" id="SZYD01000019">
    <property type="protein sequence ID" value="KAD2393390.1"/>
    <property type="molecule type" value="Genomic_DNA"/>
</dbReference>
<gene>
    <name evidence="2" type="ORF">E3N88_40367</name>
</gene>
<accession>A0A5N6LMD7</accession>
<evidence type="ECO:0000256" key="1">
    <source>
        <dbReference type="SAM" id="Phobius"/>
    </source>
</evidence>
<keyword evidence="1" id="KW-1133">Transmembrane helix</keyword>
<dbReference type="Proteomes" id="UP000326396">
    <property type="component" value="Linkage Group LG9"/>
</dbReference>
<comment type="caution">
    <text evidence="2">The sequence shown here is derived from an EMBL/GenBank/DDBJ whole genome shotgun (WGS) entry which is preliminary data.</text>
</comment>
<feature type="transmembrane region" description="Helical" evidence="1">
    <location>
        <begin position="12"/>
        <end position="31"/>
    </location>
</feature>
<name>A0A5N6LMD7_9ASTR</name>
<keyword evidence="3" id="KW-1185">Reference proteome</keyword>
<keyword evidence="1" id="KW-0472">Membrane</keyword>
<sequence length="77" mass="8013">MHTPKLRPNGQATPITIVIAINVVALAIIVATSKDTVIGAIIADTATPSSSLPIEKISNNNQLQIRAVARLTAKISS</sequence>
<evidence type="ECO:0000313" key="3">
    <source>
        <dbReference type="Proteomes" id="UP000326396"/>
    </source>
</evidence>
<reference evidence="2 3" key="1">
    <citation type="submission" date="2019-05" db="EMBL/GenBank/DDBJ databases">
        <title>Mikania micrantha, genome provides insights into the molecular mechanism of rapid growth.</title>
        <authorList>
            <person name="Liu B."/>
        </authorList>
    </citation>
    <scope>NUCLEOTIDE SEQUENCE [LARGE SCALE GENOMIC DNA]</scope>
    <source>
        <strain evidence="2">NLD-2019</strain>
        <tissue evidence="2">Leaf</tissue>
    </source>
</reference>
<dbReference type="AlphaFoldDB" id="A0A5N6LMD7"/>
<keyword evidence="1" id="KW-0812">Transmembrane</keyword>
<protein>
    <submittedName>
        <fullName evidence="2">Uncharacterized protein</fullName>
    </submittedName>
</protein>
<evidence type="ECO:0000313" key="2">
    <source>
        <dbReference type="EMBL" id="KAD2393390.1"/>
    </source>
</evidence>
<organism evidence="2 3">
    <name type="scientific">Mikania micrantha</name>
    <name type="common">bitter vine</name>
    <dbReference type="NCBI Taxonomy" id="192012"/>
    <lineage>
        <taxon>Eukaryota</taxon>
        <taxon>Viridiplantae</taxon>
        <taxon>Streptophyta</taxon>
        <taxon>Embryophyta</taxon>
        <taxon>Tracheophyta</taxon>
        <taxon>Spermatophyta</taxon>
        <taxon>Magnoliopsida</taxon>
        <taxon>eudicotyledons</taxon>
        <taxon>Gunneridae</taxon>
        <taxon>Pentapetalae</taxon>
        <taxon>asterids</taxon>
        <taxon>campanulids</taxon>
        <taxon>Asterales</taxon>
        <taxon>Asteraceae</taxon>
        <taxon>Asteroideae</taxon>
        <taxon>Heliantheae alliance</taxon>
        <taxon>Eupatorieae</taxon>
        <taxon>Mikania</taxon>
    </lineage>
</organism>
<proteinExistence type="predicted"/>